<keyword evidence="3" id="KW-1185">Reference proteome</keyword>
<dbReference type="Gene3D" id="3.40.50.360">
    <property type="match status" value="1"/>
</dbReference>
<dbReference type="OrthoDB" id="4547866at2"/>
<dbReference type="RefSeq" id="WP_144915502.1">
    <property type="nucleotide sequence ID" value="NZ_VLLI01000013.1"/>
</dbReference>
<evidence type="ECO:0000256" key="1">
    <source>
        <dbReference type="SAM" id="Phobius"/>
    </source>
</evidence>
<evidence type="ECO:0000313" key="3">
    <source>
        <dbReference type="Proteomes" id="UP000317010"/>
    </source>
</evidence>
<dbReference type="AlphaFoldDB" id="A0A562TS47"/>
<dbReference type="SUPFAM" id="SSF52218">
    <property type="entry name" value="Flavoproteins"/>
    <property type="match status" value="1"/>
</dbReference>
<organism evidence="2 3">
    <name type="scientific">Mucilaginibacter frigoritolerans</name>
    <dbReference type="NCBI Taxonomy" id="652788"/>
    <lineage>
        <taxon>Bacteria</taxon>
        <taxon>Pseudomonadati</taxon>
        <taxon>Bacteroidota</taxon>
        <taxon>Sphingobacteriia</taxon>
        <taxon>Sphingobacteriales</taxon>
        <taxon>Sphingobacteriaceae</taxon>
        <taxon>Mucilaginibacter</taxon>
    </lineage>
</organism>
<reference evidence="2 3" key="1">
    <citation type="submission" date="2019-07" db="EMBL/GenBank/DDBJ databases">
        <title>Genomic Encyclopedia of Archaeal and Bacterial Type Strains, Phase II (KMG-II): from individual species to whole genera.</title>
        <authorList>
            <person name="Goeker M."/>
        </authorList>
    </citation>
    <scope>NUCLEOTIDE SEQUENCE [LARGE SCALE GENOMIC DNA]</scope>
    <source>
        <strain evidence="2 3">ATCC BAA-1854</strain>
    </source>
</reference>
<name>A0A562TS47_9SPHI</name>
<gene>
    <name evidence="2" type="ORF">JN11_04106</name>
</gene>
<protein>
    <recommendedName>
        <fullName evidence="4">Dialkylresorcinol condensing enzyme DarA</fullName>
    </recommendedName>
</protein>
<accession>A0A562TS47</accession>
<dbReference type="EMBL" id="VLLI01000013">
    <property type="protein sequence ID" value="TWI96372.1"/>
    <property type="molecule type" value="Genomic_DNA"/>
</dbReference>
<dbReference type="InterPro" id="IPR029039">
    <property type="entry name" value="Flavoprotein-like_sf"/>
</dbReference>
<keyword evidence="1" id="KW-0812">Transmembrane</keyword>
<evidence type="ECO:0000313" key="2">
    <source>
        <dbReference type="EMBL" id="TWI96372.1"/>
    </source>
</evidence>
<comment type="caution">
    <text evidence="2">The sequence shown here is derived from an EMBL/GenBank/DDBJ whole genome shotgun (WGS) entry which is preliminary data.</text>
</comment>
<evidence type="ECO:0008006" key="4">
    <source>
        <dbReference type="Google" id="ProtNLM"/>
    </source>
</evidence>
<keyword evidence="1" id="KW-1133">Transmembrane helix</keyword>
<proteinExistence type="predicted"/>
<dbReference type="Proteomes" id="UP000317010">
    <property type="component" value="Unassembled WGS sequence"/>
</dbReference>
<sequence length="299" mass="34152">MSKKILAIYFSQSGQLGEIIDHFTAPLVDAGISVEKVRVNLKENYPFPWTANSFFSVMPDCVLDVPAELAPFDLKRSKYDLVILGYQAWFLSPSIPFNSLMHEPKLTEILSDTPVITITGARNMWLNAFVRVKKLIHATGAKIVGNVALVDTHPNPISFVTIFHWMLHGKKDKYLNIFPPPGVQEADIHHTNVFGKHVLNHLNTNNWDSLQQEMDSDGAVKLNYNLMVIESVAGKIFRFWANMIAKKKNRGPWIKLFKYYLVIAFFVGAPIILTIDAIFFKLFSPRRIRAKKQYYLNLN</sequence>
<keyword evidence="1" id="KW-0472">Membrane</keyword>
<feature type="transmembrane region" description="Helical" evidence="1">
    <location>
        <begin position="259"/>
        <end position="283"/>
    </location>
</feature>